<feature type="transmembrane region" description="Helical" evidence="6">
    <location>
        <begin position="158"/>
        <end position="178"/>
    </location>
</feature>
<dbReference type="AlphaFoldDB" id="A0A172YAA4"/>
<evidence type="ECO:0000256" key="1">
    <source>
        <dbReference type="ARBA" id="ARBA00004141"/>
    </source>
</evidence>
<dbReference type="PIRSF" id="PIRSF006060">
    <property type="entry name" value="AA_transporter"/>
    <property type="match status" value="1"/>
</dbReference>
<feature type="transmembrane region" description="Helical" evidence="6">
    <location>
        <begin position="31"/>
        <end position="53"/>
    </location>
</feature>
<dbReference type="GO" id="GO:0015171">
    <property type="term" value="F:amino acid transmembrane transporter activity"/>
    <property type="evidence" value="ECO:0007669"/>
    <property type="project" value="TreeGrafter"/>
</dbReference>
<dbReference type="KEGG" id="haa:A5892_00615"/>
<dbReference type="Pfam" id="PF13520">
    <property type="entry name" value="AA_permease_2"/>
    <property type="match status" value="1"/>
</dbReference>
<feature type="transmembrane region" description="Helical" evidence="6">
    <location>
        <begin position="187"/>
        <end position="206"/>
    </location>
</feature>
<keyword evidence="4 6" id="KW-1133">Transmembrane helix</keyword>
<dbReference type="RefSeq" id="WP_064121141.1">
    <property type="nucleotide sequence ID" value="NZ_CP015243.1"/>
</dbReference>
<feature type="transmembrane region" description="Helical" evidence="6">
    <location>
        <begin position="379"/>
        <end position="399"/>
    </location>
</feature>
<dbReference type="EMBL" id="CP015243">
    <property type="protein sequence ID" value="ANF56147.1"/>
    <property type="molecule type" value="Genomic_DNA"/>
</dbReference>
<reference evidence="7 8" key="1">
    <citation type="submission" date="2016-04" db="EMBL/GenBank/DDBJ databases">
        <title>Complete Genome Sequence of Halotalea alkalilenta IHB B 13600.</title>
        <authorList>
            <person name="Swarnkar M.K."/>
            <person name="Sharma A."/>
            <person name="Kaushal K."/>
            <person name="Soni R."/>
            <person name="Rana S."/>
            <person name="Singh A.K."/>
            <person name="Gulati A."/>
        </authorList>
    </citation>
    <scope>NUCLEOTIDE SEQUENCE [LARGE SCALE GENOMIC DNA]</scope>
    <source>
        <strain evidence="7 8">IHB B 13600</strain>
    </source>
</reference>
<evidence type="ECO:0000256" key="4">
    <source>
        <dbReference type="ARBA" id="ARBA00022989"/>
    </source>
</evidence>
<dbReference type="STRING" id="376489.A5892_00615"/>
<comment type="subcellular location">
    <subcellularLocation>
        <location evidence="1">Membrane</location>
        <topology evidence="1">Multi-pass membrane protein</topology>
    </subcellularLocation>
</comment>
<feature type="transmembrane region" description="Helical" evidence="6">
    <location>
        <begin position="218"/>
        <end position="237"/>
    </location>
</feature>
<accession>A0A172YAA4</accession>
<evidence type="ECO:0000313" key="8">
    <source>
        <dbReference type="Proteomes" id="UP000077875"/>
    </source>
</evidence>
<organism evidence="7 8">
    <name type="scientific">Halotalea alkalilenta</name>
    <dbReference type="NCBI Taxonomy" id="376489"/>
    <lineage>
        <taxon>Bacteria</taxon>
        <taxon>Pseudomonadati</taxon>
        <taxon>Pseudomonadota</taxon>
        <taxon>Gammaproteobacteria</taxon>
        <taxon>Oceanospirillales</taxon>
        <taxon>Halomonadaceae</taxon>
        <taxon>Halotalea</taxon>
    </lineage>
</organism>
<evidence type="ECO:0000256" key="5">
    <source>
        <dbReference type="ARBA" id="ARBA00023136"/>
    </source>
</evidence>
<protein>
    <submittedName>
        <fullName evidence="7">Amino acid permease</fullName>
    </submittedName>
</protein>
<feature type="transmembrane region" description="Helical" evidence="6">
    <location>
        <begin position="303"/>
        <end position="332"/>
    </location>
</feature>
<sequence>MSLFRKKRIEVMTGANARKSELKKVLGATDLIMLGLGAMVGTGIFVLTGVGAVQAGPALALSFILAASACALAALCYSEFASMIPVAGSGYTYSYATLGELVAWIVGWSLIAEYGLATAAVSVGWSGYFQSLIGGFGLHLPAALTAAPGVNAAGETTLFNLPAFVIMMAITSVLALGIRESKRINNLLVVIKIAVILLVIAVGIWYVKPENFEPYAPFGVSGVISAAALVFFAFLGFDAVSSAAEEVRQPQRDLPIGLIGSLLICAVLYALVATVATGIVPFADFRGVDDPIALVFQRAGIDWLAGLVSLAAVTGMMTVILVMGYGLTRVVFAMSRDGLMPGWMSKVDDRQVPVASTWLLGTLSALIAATVPLSALAELINMGTLLAFTIISVSVPVLRRTRPDLKRAFKVPAPWVLGPLSVVICVILMLNLALETWIAFMIWLAIGLVFYFGYSRRHAKLENLH</sequence>
<feature type="transmembrane region" description="Helical" evidence="6">
    <location>
        <begin position="436"/>
        <end position="454"/>
    </location>
</feature>
<feature type="transmembrane region" description="Helical" evidence="6">
    <location>
        <begin position="411"/>
        <end position="430"/>
    </location>
</feature>
<proteinExistence type="predicted"/>
<keyword evidence="2" id="KW-0813">Transport</keyword>
<keyword evidence="8" id="KW-1185">Reference proteome</keyword>
<dbReference type="GO" id="GO:0016020">
    <property type="term" value="C:membrane"/>
    <property type="evidence" value="ECO:0007669"/>
    <property type="project" value="UniProtKB-SubCell"/>
</dbReference>
<gene>
    <name evidence="7" type="ORF">A5892_00615</name>
</gene>
<dbReference type="Proteomes" id="UP000077875">
    <property type="component" value="Chromosome"/>
</dbReference>
<evidence type="ECO:0000256" key="2">
    <source>
        <dbReference type="ARBA" id="ARBA00022448"/>
    </source>
</evidence>
<feature type="transmembrane region" description="Helical" evidence="6">
    <location>
        <begin position="258"/>
        <end position="283"/>
    </location>
</feature>
<feature type="transmembrane region" description="Helical" evidence="6">
    <location>
        <begin position="59"/>
        <end position="80"/>
    </location>
</feature>
<name>A0A172YAA4_9GAMM</name>
<keyword evidence="5 6" id="KW-0472">Membrane</keyword>
<dbReference type="PANTHER" id="PTHR43243">
    <property type="entry name" value="INNER MEMBRANE TRANSPORTER YGJI-RELATED"/>
    <property type="match status" value="1"/>
</dbReference>
<feature type="transmembrane region" description="Helical" evidence="6">
    <location>
        <begin position="101"/>
        <end position="125"/>
    </location>
</feature>
<evidence type="ECO:0000256" key="3">
    <source>
        <dbReference type="ARBA" id="ARBA00022692"/>
    </source>
</evidence>
<evidence type="ECO:0000256" key="6">
    <source>
        <dbReference type="SAM" id="Phobius"/>
    </source>
</evidence>
<evidence type="ECO:0000313" key="7">
    <source>
        <dbReference type="EMBL" id="ANF56147.1"/>
    </source>
</evidence>
<dbReference type="InterPro" id="IPR002293">
    <property type="entry name" value="AA/rel_permease1"/>
</dbReference>
<feature type="transmembrane region" description="Helical" evidence="6">
    <location>
        <begin position="352"/>
        <end position="373"/>
    </location>
</feature>
<keyword evidence="3 6" id="KW-0812">Transmembrane</keyword>
<dbReference type="PANTHER" id="PTHR43243:SF4">
    <property type="entry name" value="CATIONIC AMINO ACID TRANSPORTER 4"/>
    <property type="match status" value="1"/>
</dbReference>
<dbReference type="Gene3D" id="1.20.1740.10">
    <property type="entry name" value="Amino acid/polyamine transporter I"/>
    <property type="match status" value="1"/>
</dbReference>